<organism evidence="12 13">
    <name type="scientific">Diaphorina citri</name>
    <name type="common">Asian citrus psyllid</name>
    <dbReference type="NCBI Taxonomy" id="121845"/>
    <lineage>
        <taxon>Eukaryota</taxon>
        <taxon>Metazoa</taxon>
        <taxon>Ecdysozoa</taxon>
        <taxon>Arthropoda</taxon>
        <taxon>Hexapoda</taxon>
        <taxon>Insecta</taxon>
        <taxon>Pterygota</taxon>
        <taxon>Neoptera</taxon>
        <taxon>Paraneoptera</taxon>
        <taxon>Hemiptera</taxon>
        <taxon>Sternorrhyncha</taxon>
        <taxon>Psylloidea</taxon>
        <taxon>Psyllidae</taxon>
        <taxon>Diaphorininae</taxon>
        <taxon>Diaphorina</taxon>
    </lineage>
</organism>
<dbReference type="FunFam" id="2.30.30.360:FF:000001">
    <property type="entry name" value="Myosin heavy chain"/>
    <property type="match status" value="1"/>
</dbReference>
<dbReference type="RefSeq" id="XP_026685133.1">
    <property type="nucleotide sequence ID" value="XM_026829332.1"/>
</dbReference>
<dbReference type="GO" id="GO:0005938">
    <property type="term" value="C:cell cortex"/>
    <property type="evidence" value="ECO:0007669"/>
    <property type="project" value="UniProtKB-ARBA"/>
</dbReference>
<dbReference type="Pfam" id="PF00063">
    <property type="entry name" value="Myosin_head"/>
    <property type="match status" value="1"/>
</dbReference>
<keyword evidence="2" id="KW-0547">Nucleotide-binding</keyword>
<dbReference type="GO" id="GO:0005524">
    <property type="term" value="F:ATP binding"/>
    <property type="evidence" value="ECO:0007669"/>
    <property type="project" value="UniProtKB-KW"/>
</dbReference>
<evidence type="ECO:0000313" key="13">
    <source>
        <dbReference type="RefSeq" id="XP_026685133.1"/>
    </source>
</evidence>
<dbReference type="GO" id="GO:0003012">
    <property type="term" value="P:muscle system process"/>
    <property type="evidence" value="ECO:0007669"/>
    <property type="project" value="UniProtKB-ARBA"/>
</dbReference>
<keyword evidence="5" id="KW-0175">Coiled coil</keyword>
<evidence type="ECO:0000259" key="10">
    <source>
        <dbReference type="PROSITE" id="PS51456"/>
    </source>
</evidence>
<gene>
    <name evidence="13" type="primary">LOC103517123</name>
</gene>
<dbReference type="GO" id="GO:0016020">
    <property type="term" value="C:membrane"/>
    <property type="evidence" value="ECO:0007669"/>
    <property type="project" value="TreeGrafter"/>
</dbReference>
<dbReference type="Proteomes" id="UP000079169">
    <property type="component" value="Unplaced"/>
</dbReference>
<dbReference type="Gene3D" id="2.30.30.360">
    <property type="entry name" value="Myosin S1 fragment, N-terminal"/>
    <property type="match status" value="1"/>
</dbReference>
<dbReference type="STRING" id="121845.A0A3Q0JDT9"/>
<evidence type="ECO:0000256" key="8">
    <source>
        <dbReference type="ARBA" id="ARBA00023203"/>
    </source>
</evidence>
<dbReference type="InterPro" id="IPR027417">
    <property type="entry name" value="P-loop_NTPase"/>
</dbReference>
<dbReference type="PANTHER" id="PTHR13140:SF857">
    <property type="entry name" value="MYOSIN-11"/>
    <property type="match status" value="1"/>
</dbReference>
<comment type="similarity">
    <text evidence="1 9">Belongs to the TRAFAC class myosin-kinesin ATPase superfamily. Myosin family.</text>
</comment>
<dbReference type="PROSITE" id="PS51456">
    <property type="entry name" value="MYOSIN_MOTOR"/>
    <property type="match status" value="1"/>
</dbReference>
<reference evidence="13" key="1">
    <citation type="submission" date="2025-08" db="UniProtKB">
        <authorList>
            <consortium name="RefSeq"/>
        </authorList>
    </citation>
    <scope>IDENTIFICATION</scope>
</reference>
<feature type="domain" description="Myosin N-terminal SH3-like" evidence="11">
    <location>
        <begin position="32"/>
        <end position="82"/>
    </location>
</feature>
<dbReference type="Pfam" id="PF02736">
    <property type="entry name" value="Myosin_N"/>
    <property type="match status" value="1"/>
</dbReference>
<evidence type="ECO:0000256" key="9">
    <source>
        <dbReference type="PROSITE-ProRule" id="PRU00782"/>
    </source>
</evidence>
<dbReference type="PANTHER" id="PTHR13140">
    <property type="entry name" value="MYOSIN"/>
    <property type="match status" value="1"/>
</dbReference>
<evidence type="ECO:0000256" key="2">
    <source>
        <dbReference type="ARBA" id="ARBA00022741"/>
    </source>
</evidence>
<keyword evidence="4" id="KW-0112">Calmodulin-binding</keyword>
<evidence type="ECO:0000256" key="5">
    <source>
        <dbReference type="ARBA" id="ARBA00023054"/>
    </source>
</evidence>
<comment type="caution">
    <text evidence="9">Lacks conserved residue(s) required for the propagation of feature annotation.</text>
</comment>
<keyword evidence="12" id="KW-1185">Reference proteome</keyword>
<dbReference type="GO" id="GO:0007015">
    <property type="term" value="P:actin filament organization"/>
    <property type="evidence" value="ECO:0007669"/>
    <property type="project" value="TreeGrafter"/>
</dbReference>
<dbReference type="KEGG" id="dci:103517123"/>
<proteinExistence type="inferred from homology"/>
<sequence length="201" mass="22710">MATDLDPNDPDMKYLSVDRNAFNDPATQAEWTQKRLVWVPHENQGFVAAGIKGELGDSVEVELVETGKRIVVPKDDIQKMNPPKFDKVEDMADLTCLNEASVLHNIKDRYYSGLIYTYSGLFCVVVNPYKRLPIYTEKIMERYKGVKRLDVPPHVFAITDNAYRSMLQGKTALTREVLTAIGFVLRAIGTSNTSRALPRMP</sequence>
<evidence type="ECO:0000256" key="4">
    <source>
        <dbReference type="ARBA" id="ARBA00022860"/>
    </source>
</evidence>
<keyword evidence="6 9" id="KW-0518">Myosin</keyword>
<evidence type="ECO:0000256" key="7">
    <source>
        <dbReference type="ARBA" id="ARBA00023175"/>
    </source>
</evidence>
<protein>
    <submittedName>
        <fullName evidence="13">Myosin heavy chain, non-muscle-like</fullName>
    </submittedName>
</protein>
<evidence type="ECO:0000313" key="12">
    <source>
        <dbReference type="Proteomes" id="UP000079169"/>
    </source>
</evidence>
<dbReference type="Gene3D" id="3.40.850.10">
    <property type="entry name" value="Kinesin motor domain"/>
    <property type="match status" value="1"/>
</dbReference>
<accession>A0A3Q0JDT9</accession>
<evidence type="ECO:0000256" key="6">
    <source>
        <dbReference type="ARBA" id="ARBA00023123"/>
    </source>
</evidence>
<dbReference type="GeneID" id="103517123"/>
<dbReference type="FunFam" id="3.40.850.10:FF:000101">
    <property type="entry name" value="Slow myosin heavy chain 2"/>
    <property type="match status" value="1"/>
</dbReference>
<name>A0A3Q0JDT9_DIACI</name>
<evidence type="ECO:0000256" key="3">
    <source>
        <dbReference type="ARBA" id="ARBA00022840"/>
    </source>
</evidence>
<dbReference type="GO" id="GO:0005516">
    <property type="term" value="F:calmodulin binding"/>
    <property type="evidence" value="ECO:0007669"/>
    <property type="project" value="UniProtKB-KW"/>
</dbReference>
<dbReference type="GO" id="GO:0000146">
    <property type="term" value="F:microfilament motor activity"/>
    <property type="evidence" value="ECO:0007669"/>
    <property type="project" value="TreeGrafter"/>
</dbReference>
<dbReference type="SUPFAM" id="SSF52540">
    <property type="entry name" value="P-loop containing nucleoside triphosphate hydrolases"/>
    <property type="match status" value="1"/>
</dbReference>
<keyword evidence="7" id="KW-0505">Motor protein</keyword>
<keyword evidence="3" id="KW-0067">ATP-binding</keyword>
<dbReference type="InterPro" id="IPR008989">
    <property type="entry name" value="Myosin_S1_N"/>
</dbReference>
<evidence type="ECO:0000256" key="1">
    <source>
        <dbReference type="ARBA" id="ARBA00008314"/>
    </source>
</evidence>
<dbReference type="AlphaFoldDB" id="A0A3Q0JDT9"/>
<dbReference type="InterPro" id="IPR004009">
    <property type="entry name" value="SH3_Myosin"/>
</dbReference>
<dbReference type="InterPro" id="IPR001609">
    <property type="entry name" value="Myosin_head_motor_dom-like"/>
</dbReference>
<dbReference type="PROSITE" id="PS51844">
    <property type="entry name" value="SH3_LIKE"/>
    <property type="match status" value="1"/>
</dbReference>
<keyword evidence="8 9" id="KW-0009">Actin-binding</keyword>
<dbReference type="InterPro" id="IPR036961">
    <property type="entry name" value="Kinesin_motor_dom_sf"/>
</dbReference>
<evidence type="ECO:0000259" key="11">
    <source>
        <dbReference type="PROSITE" id="PS51844"/>
    </source>
</evidence>
<dbReference type="PaxDb" id="121845-A0A3Q0JDT9"/>
<dbReference type="GO" id="GO:0051015">
    <property type="term" value="F:actin filament binding"/>
    <property type="evidence" value="ECO:0007669"/>
    <property type="project" value="InterPro"/>
</dbReference>
<dbReference type="GO" id="GO:0016459">
    <property type="term" value="C:myosin complex"/>
    <property type="evidence" value="ECO:0007669"/>
    <property type="project" value="UniProtKB-KW"/>
</dbReference>
<feature type="domain" description="Myosin motor" evidence="10">
    <location>
        <begin position="86"/>
        <end position="201"/>
    </location>
</feature>